<dbReference type="Pfam" id="PF09694">
    <property type="entry name" value="Gcw_chp"/>
    <property type="match status" value="1"/>
</dbReference>
<reference evidence="1" key="1">
    <citation type="journal article" date="2014" name="Front. Microbiol.">
        <title>High frequency of phylogenetically diverse reductive dehalogenase-homologous genes in deep subseafloor sedimentary metagenomes.</title>
        <authorList>
            <person name="Kawai M."/>
            <person name="Futagami T."/>
            <person name="Toyoda A."/>
            <person name="Takaki Y."/>
            <person name="Nishi S."/>
            <person name="Hori S."/>
            <person name="Arai W."/>
            <person name="Tsubouchi T."/>
            <person name="Morono Y."/>
            <person name="Uchiyama I."/>
            <person name="Ito T."/>
            <person name="Fujiyama A."/>
            <person name="Inagaki F."/>
            <person name="Takami H."/>
        </authorList>
    </citation>
    <scope>NUCLEOTIDE SEQUENCE</scope>
    <source>
        <strain evidence="1">Expedition CK06-06</strain>
    </source>
</reference>
<feature type="non-terminal residue" evidence="1">
    <location>
        <position position="60"/>
    </location>
</feature>
<name>X1VPA1_9ZZZZ</name>
<dbReference type="InterPro" id="IPR010239">
    <property type="entry name" value="CHP02001"/>
</dbReference>
<organism evidence="1">
    <name type="scientific">marine sediment metagenome</name>
    <dbReference type="NCBI Taxonomy" id="412755"/>
    <lineage>
        <taxon>unclassified sequences</taxon>
        <taxon>metagenomes</taxon>
        <taxon>ecological metagenomes</taxon>
    </lineage>
</organism>
<protein>
    <submittedName>
        <fullName evidence="1">Uncharacterized protein</fullName>
    </submittedName>
</protein>
<dbReference type="AlphaFoldDB" id="X1VPA1"/>
<gene>
    <name evidence="1" type="ORF">S12H4_41979</name>
</gene>
<sequence length="60" mass="6188">MRNINLALAATLAAIMATSAHAEEADAPSDVTISGGATVITDYRFRGISQSNVRPAIQGT</sequence>
<accession>X1VPA1</accession>
<evidence type="ECO:0000313" key="1">
    <source>
        <dbReference type="EMBL" id="GAJ10795.1"/>
    </source>
</evidence>
<proteinExistence type="predicted"/>
<dbReference type="EMBL" id="BARW01025639">
    <property type="protein sequence ID" value="GAJ10795.1"/>
    <property type="molecule type" value="Genomic_DNA"/>
</dbReference>
<comment type="caution">
    <text evidence="1">The sequence shown here is derived from an EMBL/GenBank/DDBJ whole genome shotgun (WGS) entry which is preliminary data.</text>
</comment>